<accession>A0A1I3RF21</accession>
<dbReference type="EMBL" id="FORY01000005">
    <property type="protein sequence ID" value="SFJ44299.1"/>
    <property type="molecule type" value="Genomic_DNA"/>
</dbReference>
<gene>
    <name evidence="2" type="ORF">SAMN04488138_10526</name>
</gene>
<evidence type="ECO:0000256" key="1">
    <source>
        <dbReference type="SAM" id="Phobius"/>
    </source>
</evidence>
<evidence type="ECO:0000313" key="2">
    <source>
        <dbReference type="EMBL" id="SFJ44299.1"/>
    </source>
</evidence>
<sequence length="105" mass="11320">MDDPTNKGFEIDPKEAAGLTLLRRLVTGLLGVMIVGFLVLIGLLVTRFPDFDAPTPDWPDTLALPDGVEPEAVTRGSDWIAVVAGDEILIFDAETGTLQQRISVD</sequence>
<name>A0A1I3RF21_9RHOB</name>
<keyword evidence="1" id="KW-0812">Transmembrane</keyword>
<feature type="transmembrane region" description="Helical" evidence="1">
    <location>
        <begin position="25"/>
        <end position="45"/>
    </location>
</feature>
<reference evidence="2 3" key="1">
    <citation type="submission" date="2016-10" db="EMBL/GenBank/DDBJ databases">
        <authorList>
            <person name="de Groot N.N."/>
        </authorList>
    </citation>
    <scope>NUCLEOTIDE SEQUENCE [LARGE SCALE GENOMIC DNA]</scope>
    <source>
        <strain evidence="2 3">CGMCC 1.8891</strain>
    </source>
</reference>
<protein>
    <submittedName>
        <fullName evidence="2">Uncharacterized protein</fullName>
    </submittedName>
</protein>
<dbReference type="InterPro" id="IPR045519">
    <property type="entry name" value="DUF6476"/>
</dbReference>
<organism evidence="2 3">
    <name type="scientific">Celeribacter halophilus</name>
    <dbReference type="NCBI Taxonomy" id="576117"/>
    <lineage>
        <taxon>Bacteria</taxon>
        <taxon>Pseudomonadati</taxon>
        <taxon>Pseudomonadota</taxon>
        <taxon>Alphaproteobacteria</taxon>
        <taxon>Rhodobacterales</taxon>
        <taxon>Roseobacteraceae</taxon>
        <taxon>Celeribacter</taxon>
    </lineage>
</organism>
<dbReference type="Proteomes" id="UP000183299">
    <property type="component" value="Unassembled WGS sequence"/>
</dbReference>
<keyword evidence="1" id="KW-0472">Membrane</keyword>
<dbReference type="Pfam" id="PF20082">
    <property type="entry name" value="DUF6476"/>
    <property type="match status" value="1"/>
</dbReference>
<keyword evidence="3" id="KW-1185">Reference proteome</keyword>
<dbReference type="AlphaFoldDB" id="A0A1I3RF21"/>
<proteinExistence type="predicted"/>
<dbReference type="STRING" id="576117.SAMN04488138_10526"/>
<dbReference type="GeneID" id="98664695"/>
<dbReference type="RefSeq" id="WP_066599273.1">
    <property type="nucleotide sequence ID" value="NZ_FORY01000005.1"/>
</dbReference>
<evidence type="ECO:0000313" key="3">
    <source>
        <dbReference type="Proteomes" id="UP000183299"/>
    </source>
</evidence>
<keyword evidence="1" id="KW-1133">Transmembrane helix</keyword>